<evidence type="ECO:0000256" key="4">
    <source>
        <dbReference type="ARBA" id="ARBA00022989"/>
    </source>
</evidence>
<feature type="transmembrane region" description="Helical" evidence="6">
    <location>
        <begin position="250"/>
        <end position="272"/>
    </location>
</feature>
<keyword evidence="8" id="KW-1185">Reference proteome</keyword>
<evidence type="ECO:0000313" key="8">
    <source>
        <dbReference type="Proteomes" id="UP000002630"/>
    </source>
</evidence>
<dbReference type="EMBL" id="FN649729">
    <property type="protein sequence ID" value="CBJ30243.1"/>
    <property type="molecule type" value="Genomic_DNA"/>
</dbReference>
<dbReference type="InParanoid" id="D7FNX4"/>
<evidence type="ECO:0000313" key="7">
    <source>
        <dbReference type="EMBL" id="CBJ30243.1"/>
    </source>
</evidence>
<dbReference type="OrthoDB" id="203097at2759"/>
<feature type="transmembrane region" description="Helical" evidence="6">
    <location>
        <begin position="92"/>
        <end position="116"/>
    </location>
</feature>
<keyword evidence="5 6" id="KW-0472">Membrane</keyword>
<protein>
    <submittedName>
        <fullName evidence="7">Anion:sodium symporter</fullName>
    </submittedName>
</protein>
<dbReference type="STRING" id="2880.D7FNX4"/>
<proteinExistence type="inferred from homology"/>
<dbReference type="InterPro" id="IPR004710">
    <property type="entry name" value="Bilac:Na_transpt"/>
</dbReference>
<feature type="transmembrane region" description="Helical" evidence="6">
    <location>
        <begin position="217"/>
        <end position="238"/>
    </location>
</feature>
<evidence type="ECO:0000256" key="2">
    <source>
        <dbReference type="ARBA" id="ARBA00006528"/>
    </source>
</evidence>
<dbReference type="Proteomes" id="UP000002630">
    <property type="component" value="Linkage Group LG04"/>
</dbReference>
<feature type="transmembrane region" description="Helical" evidence="6">
    <location>
        <begin position="346"/>
        <end position="367"/>
    </location>
</feature>
<reference evidence="7 8" key="1">
    <citation type="journal article" date="2010" name="Nature">
        <title>The Ectocarpus genome and the independent evolution of multicellularity in brown algae.</title>
        <authorList>
            <person name="Cock J.M."/>
            <person name="Sterck L."/>
            <person name="Rouze P."/>
            <person name="Scornet D."/>
            <person name="Allen A.E."/>
            <person name="Amoutzias G."/>
            <person name="Anthouard V."/>
            <person name="Artiguenave F."/>
            <person name="Aury J.M."/>
            <person name="Badger J.H."/>
            <person name="Beszteri B."/>
            <person name="Billiau K."/>
            <person name="Bonnet E."/>
            <person name="Bothwell J.H."/>
            <person name="Bowler C."/>
            <person name="Boyen C."/>
            <person name="Brownlee C."/>
            <person name="Carrano C.J."/>
            <person name="Charrier B."/>
            <person name="Cho G.Y."/>
            <person name="Coelho S.M."/>
            <person name="Collen J."/>
            <person name="Corre E."/>
            <person name="Da Silva C."/>
            <person name="Delage L."/>
            <person name="Delaroque N."/>
            <person name="Dittami S.M."/>
            <person name="Doulbeau S."/>
            <person name="Elias M."/>
            <person name="Farnham G."/>
            <person name="Gachon C.M."/>
            <person name="Gschloessl B."/>
            <person name="Heesch S."/>
            <person name="Jabbari K."/>
            <person name="Jubin C."/>
            <person name="Kawai H."/>
            <person name="Kimura K."/>
            <person name="Kloareg B."/>
            <person name="Kupper F.C."/>
            <person name="Lang D."/>
            <person name="Le Bail A."/>
            <person name="Leblanc C."/>
            <person name="Lerouge P."/>
            <person name="Lohr M."/>
            <person name="Lopez P.J."/>
            <person name="Martens C."/>
            <person name="Maumus F."/>
            <person name="Michel G."/>
            <person name="Miranda-Saavedra D."/>
            <person name="Morales J."/>
            <person name="Moreau H."/>
            <person name="Motomura T."/>
            <person name="Nagasato C."/>
            <person name="Napoli C.A."/>
            <person name="Nelson D.R."/>
            <person name="Nyvall-Collen P."/>
            <person name="Peters A.F."/>
            <person name="Pommier C."/>
            <person name="Potin P."/>
            <person name="Poulain J."/>
            <person name="Quesneville H."/>
            <person name="Read B."/>
            <person name="Rensing S.A."/>
            <person name="Ritter A."/>
            <person name="Rousvoal S."/>
            <person name="Samanta M."/>
            <person name="Samson G."/>
            <person name="Schroeder D.C."/>
            <person name="Segurens B."/>
            <person name="Strittmatter M."/>
            <person name="Tonon T."/>
            <person name="Tregear J.W."/>
            <person name="Valentin K."/>
            <person name="von Dassow P."/>
            <person name="Yamagishi T."/>
            <person name="Van de Peer Y."/>
            <person name="Wincker P."/>
        </authorList>
    </citation>
    <scope>NUCLEOTIDE SEQUENCE [LARGE SCALE GENOMIC DNA]</scope>
    <source>
        <strain evidence="8">Ec32 / CCAP1310/4</strain>
    </source>
</reference>
<dbReference type="GO" id="GO:0016020">
    <property type="term" value="C:membrane"/>
    <property type="evidence" value="ECO:0007669"/>
    <property type="project" value="UniProtKB-SubCell"/>
</dbReference>
<feature type="transmembrane region" description="Helical" evidence="6">
    <location>
        <begin position="185"/>
        <end position="211"/>
    </location>
</feature>
<evidence type="ECO:0000256" key="3">
    <source>
        <dbReference type="ARBA" id="ARBA00022692"/>
    </source>
</evidence>
<dbReference type="AlphaFoldDB" id="D7FNX4"/>
<feature type="transmembrane region" description="Helical" evidence="6">
    <location>
        <begin position="69"/>
        <end position="86"/>
    </location>
</feature>
<dbReference type="Gene3D" id="1.20.1530.20">
    <property type="match status" value="1"/>
</dbReference>
<sequence>MSQEQQAGGAWGESARGRRLSTLLSASAVVAGGSGLVETVEGLRGGGGDQAVAVKENKLFKAYETGARWFTNLFPIWLCVFSGIALKDPSVFAWFTTEYFTAALAVLMLSMGITLSPKDFVNVLKRPNAVMVGFVFCYIMMPALAYALGIGAGLSPALLAGLVLVGCINGGQASNLCTFIANGNVALSVMMTTITTLGAIVMTPLLCKLLLGTVVPVDAVGIAFSTVQVVLAPIVVGMMTNKFFPSVVKAVLPVTPVVGVLSTCFLVASAVAQVAPTIISAGLALQIPIILLHLLGGLIGYFLPKAMGFSEVSSRTMAIETSMKSSAFGFLLAKLHFGSFEARVPAAISVVWMAITGSMMAIIWRYIPVETPKFDRGVKGRFEKINFLSVMRRKFGKDAEGTAKGA</sequence>
<comment type="similarity">
    <text evidence="2">Belongs to the bile acid:sodium symporter (BASS) (TC 2.A.28) family.</text>
</comment>
<dbReference type="PANTHER" id="PTHR10361:SF30">
    <property type="entry name" value="SODIUM_METABOLITE COTRANSPORTER BASS6, CHLOROPLASTIC-RELATED"/>
    <property type="match status" value="1"/>
</dbReference>
<dbReference type="EMBL" id="FN648312">
    <property type="protein sequence ID" value="CBJ30243.1"/>
    <property type="molecule type" value="Genomic_DNA"/>
</dbReference>
<dbReference type="InterPro" id="IPR038770">
    <property type="entry name" value="Na+/solute_symporter_sf"/>
</dbReference>
<evidence type="ECO:0000256" key="5">
    <source>
        <dbReference type="ARBA" id="ARBA00023136"/>
    </source>
</evidence>
<dbReference type="Pfam" id="PF01758">
    <property type="entry name" value="SBF"/>
    <property type="match status" value="1"/>
</dbReference>
<name>D7FNX4_ECTSI</name>
<feature type="transmembrane region" description="Helical" evidence="6">
    <location>
        <begin position="128"/>
        <end position="148"/>
    </location>
</feature>
<organism evidence="7 8">
    <name type="scientific">Ectocarpus siliculosus</name>
    <name type="common">Brown alga</name>
    <name type="synonym">Conferva siliculosa</name>
    <dbReference type="NCBI Taxonomy" id="2880"/>
    <lineage>
        <taxon>Eukaryota</taxon>
        <taxon>Sar</taxon>
        <taxon>Stramenopiles</taxon>
        <taxon>Ochrophyta</taxon>
        <taxon>PX clade</taxon>
        <taxon>Phaeophyceae</taxon>
        <taxon>Ectocarpales</taxon>
        <taxon>Ectocarpaceae</taxon>
        <taxon>Ectocarpus</taxon>
    </lineage>
</organism>
<dbReference type="eggNOG" id="KOG2718">
    <property type="taxonomic scope" value="Eukaryota"/>
</dbReference>
<keyword evidence="3 6" id="KW-0812">Transmembrane</keyword>
<gene>
    <name evidence="7" type="ORF">Esi_0183_0014</name>
</gene>
<evidence type="ECO:0000256" key="6">
    <source>
        <dbReference type="SAM" id="Phobius"/>
    </source>
</evidence>
<comment type="subcellular location">
    <subcellularLocation>
        <location evidence="1">Membrane</location>
        <topology evidence="1">Multi-pass membrane protein</topology>
    </subcellularLocation>
</comment>
<dbReference type="OMA" id="AHYVIMP"/>
<keyword evidence="4 6" id="KW-1133">Transmembrane helix</keyword>
<feature type="transmembrane region" description="Helical" evidence="6">
    <location>
        <begin position="278"/>
        <end position="303"/>
    </location>
</feature>
<evidence type="ECO:0000256" key="1">
    <source>
        <dbReference type="ARBA" id="ARBA00004141"/>
    </source>
</evidence>
<dbReference type="InterPro" id="IPR002657">
    <property type="entry name" value="BilAc:Na_symport/Acr3"/>
</dbReference>
<accession>D7FNX4</accession>
<dbReference type="PANTHER" id="PTHR10361">
    <property type="entry name" value="SODIUM-BILE ACID COTRANSPORTER"/>
    <property type="match status" value="1"/>
</dbReference>